<protein>
    <submittedName>
        <fullName evidence="2">Uncharacterized protein</fullName>
    </submittedName>
</protein>
<keyword evidence="3" id="KW-1185">Reference proteome</keyword>
<evidence type="ECO:0000256" key="1">
    <source>
        <dbReference type="SAM" id="MobiDB-lite"/>
    </source>
</evidence>
<reference evidence="2 3" key="1">
    <citation type="journal article" date="2023" name="Plants (Basel)">
        <title>Bridging the Gap: Combining Genomics and Transcriptomics Approaches to Understand Stylosanthes scabra, an Orphan Legume from the Brazilian Caatinga.</title>
        <authorList>
            <person name="Ferreira-Neto J.R.C."/>
            <person name="da Silva M.D."/>
            <person name="Binneck E."/>
            <person name="de Melo N.F."/>
            <person name="da Silva R.H."/>
            <person name="de Melo A.L.T.M."/>
            <person name="Pandolfi V."/>
            <person name="Bustamante F.O."/>
            <person name="Brasileiro-Vidal A.C."/>
            <person name="Benko-Iseppon A.M."/>
        </authorList>
    </citation>
    <scope>NUCLEOTIDE SEQUENCE [LARGE SCALE GENOMIC DNA]</scope>
    <source>
        <tissue evidence="2">Leaves</tissue>
    </source>
</reference>
<accession>A0ABU6ZPH4</accession>
<evidence type="ECO:0000313" key="3">
    <source>
        <dbReference type="Proteomes" id="UP001341840"/>
    </source>
</evidence>
<feature type="region of interest" description="Disordered" evidence="1">
    <location>
        <begin position="1"/>
        <end position="21"/>
    </location>
</feature>
<proteinExistence type="predicted"/>
<sequence length="144" mass="15980">MNSPENKADKKRDEPKVRSTHREIAMISGGILEEGNPLSKKAAKRSQHSCLIVEVMPRTLEGKPPPAKVFADQGSSSDILLRRCFDALGLTEKDLEAHSDDLVGFSRERVTDAGLINPRSRQVYRIVSSNTTVKWVSIPRGLKD</sequence>
<dbReference type="Proteomes" id="UP001341840">
    <property type="component" value="Unassembled WGS sequence"/>
</dbReference>
<gene>
    <name evidence="2" type="ORF">PIB30_078708</name>
</gene>
<name>A0ABU6ZPH4_9FABA</name>
<organism evidence="2 3">
    <name type="scientific">Stylosanthes scabra</name>
    <dbReference type="NCBI Taxonomy" id="79078"/>
    <lineage>
        <taxon>Eukaryota</taxon>
        <taxon>Viridiplantae</taxon>
        <taxon>Streptophyta</taxon>
        <taxon>Embryophyta</taxon>
        <taxon>Tracheophyta</taxon>
        <taxon>Spermatophyta</taxon>
        <taxon>Magnoliopsida</taxon>
        <taxon>eudicotyledons</taxon>
        <taxon>Gunneridae</taxon>
        <taxon>Pentapetalae</taxon>
        <taxon>rosids</taxon>
        <taxon>fabids</taxon>
        <taxon>Fabales</taxon>
        <taxon>Fabaceae</taxon>
        <taxon>Papilionoideae</taxon>
        <taxon>50 kb inversion clade</taxon>
        <taxon>dalbergioids sensu lato</taxon>
        <taxon>Dalbergieae</taxon>
        <taxon>Pterocarpus clade</taxon>
        <taxon>Stylosanthes</taxon>
    </lineage>
</organism>
<dbReference type="EMBL" id="JASCZI010272955">
    <property type="protein sequence ID" value="MED6223909.1"/>
    <property type="molecule type" value="Genomic_DNA"/>
</dbReference>
<comment type="caution">
    <text evidence="2">The sequence shown here is derived from an EMBL/GenBank/DDBJ whole genome shotgun (WGS) entry which is preliminary data.</text>
</comment>
<evidence type="ECO:0000313" key="2">
    <source>
        <dbReference type="EMBL" id="MED6223909.1"/>
    </source>
</evidence>